<dbReference type="GO" id="GO:0003677">
    <property type="term" value="F:DNA binding"/>
    <property type="evidence" value="ECO:0007669"/>
    <property type="project" value="UniProtKB-KW"/>
</dbReference>
<dbReference type="GO" id="GO:0006355">
    <property type="term" value="P:regulation of DNA-templated transcription"/>
    <property type="evidence" value="ECO:0007669"/>
    <property type="project" value="InterPro"/>
</dbReference>
<dbReference type="InterPro" id="IPR000792">
    <property type="entry name" value="Tscrpt_reg_LuxR_C"/>
</dbReference>
<comment type="caution">
    <text evidence="6">The sequence shown here is derived from an EMBL/GenBank/DDBJ whole genome shotgun (WGS) entry which is preliminary data.</text>
</comment>
<feature type="domain" description="HTH luxR-type" evidence="5">
    <location>
        <begin position="573"/>
        <end position="637"/>
    </location>
</feature>
<evidence type="ECO:0000313" key="6">
    <source>
        <dbReference type="EMBL" id="TJW11324.1"/>
    </source>
</evidence>
<evidence type="ECO:0000256" key="4">
    <source>
        <dbReference type="SAM" id="Phobius"/>
    </source>
</evidence>
<dbReference type="PANTHER" id="PTHR44688">
    <property type="entry name" value="DNA-BINDING TRANSCRIPTIONAL ACTIVATOR DEVR_DOSR"/>
    <property type="match status" value="1"/>
</dbReference>
<feature type="transmembrane region" description="Helical" evidence="4">
    <location>
        <begin position="402"/>
        <end position="425"/>
    </location>
</feature>
<feature type="transmembrane region" description="Helical" evidence="4">
    <location>
        <begin position="223"/>
        <end position="240"/>
    </location>
</feature>
<feature type="transmembrane region" description="Helical" evidence="4">
    <location>
        <begin position="525"/>
        <end position="544"/>
    </location>
</feature>
<organism evidence="6 7">
    <name type="scientific">Parvibacter caecicola</name>
    <dbReference type="NCBI Taxonomy" id="747645"/>
    <lineage>
        <taxon>Bacteria</taxon>
        <taxon>Bacillati</taxon>
        <taxon>Actinomycetota</taxon>
        <taxon>Coriobacteriia</taxon>
        <taxon>Coriobacteriales</taxon>
        <taxon>Coriobacteriaceae</taxon>
        <taxon>Parvibacter</taxon>
    </lineage>
</organism>
<accession>A0A4T9T8J0</accession>
<sequence length="637" mass="68068">MIPSPSAGYPLSLFFSAPAPARHLRFRGIVGLMQLPEESSDIFFLRGRSVIYKRWGKRAITSFFAFPIFWGEQSFTRWEGYDFSMTQKPANDISLFFTFGYAATFAWASAVFFHNLLFTDISLAVTCSAFYIAGMAISVVSLAAMGSLDALVRRSMGSRVALCVIAALTCIGTFCTAHAAIETEYGPVALFAGIIFTGLGSGYLIALWGWFIGNKVEKAASNLCMAYALAAVLFFLLAVAPHPVTVAAASLLPAVSVALFAVGTSPRRGLAVSEEEILATARRRAATLVEAKASRTGTLTASATSQPAAAGTTTPKVSLAKAFKKLSEKQVDDAASANSGQAAPAKPEQGVRASLSNLASQPQGNTYVEFLLRSAVAAVLFGIVVGLMNYTSQGGASAGDNMTFAFMFLGATEVPVLLLFAYFQFHSGDSVPKQRFAHMYLAAILVLFVSLLLANATQTHQELFAVIGLAGYVCLKIAFWTLFASIVYASGVSAVTVFCIGEGCQAAGLFAGSLLSGVIPTASGYALVDSIAIGVLILTYIFVLNDRKVYAILYEPAPAVIDERARFQARCEEIATQYSLSKRETEVFLLMARGHSAARMAEDLYVSTGTVNSHVKSIYRKMGIHSKQELLNIVEGQ</sequence>
<dbReference type="SMART" id="SM00421">
    <property type="entry name" value="HTH_LUXR"/>
    <property type="match status" value="1"/>
</dbReference>
<dbReference type="Gene3D" id="1.10.10.10">
    <property type="entry name" value="Winged helix-like DNA-binding domain superfamily/Winged helix DNA-binding domain"/>
    <property type="match status" value="1"/>
</dbReference>
<dbReference type="CDD" id="cd06170">
    <property type="entry name" value="LuxR_C_like"/>
    <property type="match status" value="1"/>
</dbReference>
<dbReference type="InterPro" id="IPR016032">
    <property type="entry name" value="Sig_transdc_resp-reg_C-effctor"/>
</dbReference>
<keyword evidence="4" id="KW-1133">Transmembrane helix</keyword>
<feature type="transmembrane region" description="Helical" evidence="4">
    <location>
        <begin position="495"/>
        <end position="519"/>
    </location>
</feature>
<dbReference type="PANTHER" id="PTHR44688:SF16">
    <property type="entry name" value="DNA-BINDING TRANSCRIPTIONAL ACTIVATOR DEVR_DOSR"/>
    <property type="match status" value="1"/>
</dbReference>
<feature type="transmembrane region" description="Helical" evidence="4">
    <location>
        <begin position="463"/>
        <end position="488"/>
    </location>
</feature>
<proteinExistence type="predicted"/>
<feature type="transmembrane region" description="Helical" evidence="4">
    <location>
        <begin position="370"/>
        <end position="390"/>
    </location>
</feature>
<evidence type="ECO:0000256" key="1">
    <source>
        <dbReference type="ARBA" id="ARBA00023015"/>
    </source>
</evidence>
<feature type="transmembrane region" description="Helical" evidence="4">
    <location>
        <begin position="437"/>
        <end position="457"/>
    </location>
</feature>
<evidence type="ECO:0000313" key="7">
    <source>
        <dbReference type="Proteomes" id="UP000309454"/>
    </source>
</evidence>
<protein>
    <recommendedName>
        <fullName evidence="5">HTH luxR-type domain-containing protein</fullName>
    </recommendedName>
</protein>
<keyword evidence="4" id="KW-0812">Transmembrane</keyword>
<name>A0A4T9T8J0_9ACTN</name>
<dbReference type="InterPro" id="IPR036388">
    <property type="entry name" value="WH-like_DNA-bd_sf"/>
</dbReference>
<evidence type="ECO:0000256" key="2">
    <source>
        <dbReference type="ARBA" id="ARBA00023125"/>
    </source>
</evidence>
<feature type="transmembrane region" description="Helical" evidence="4">
    <location>
        <begin position="123"/>
        <end position="148"/>
    </location>
</feature>
<dbReference type="Pfam" id="PF00196">
    <property type="entry name" value="GerE"/>
    <property type="match status" value="1"/>
</dbReference>
<dbReference type="InterPro" id="IPR036259">
    <property type="entry name" value="MFS_trans_sf"/>
</dbReference>
<keyword evidence="2" id="KW-0238">DNA-binding</keyword>
<feature type="transmembrane region" description="Helical" evidence="4">
    <location>
        <begin position="246"/>
        <end position="263"/>
    </location>
</feature>
<evidence type="ECO:0000259" key="5">
    <source>
        <dbReference type="PROSITE" id="PS50043"/>
    </source>
</evidence>
<dbReference type="EMBL" id="SSTM01000002">
    <property type="protein sequence ID" value="TJW11324.1"/>
    <property type="molecule type" value="Genomic_DNA"/>
</dbReference>
<dbReference type="OrthoDB" id="3170096at2"/>
<feature type="transmembrane region" description="Helical" evidence="4">
    <location>
        <begin position="93"/>
        <end position="117"/>
    </location>
</feature>
<feature type="transmembrane region" description="Helical" evidence="4">
    <location>
        <begin position="160"/>
        <end position="181"/>
    </location>
</feature>
<dbReference type="Proteomes" id="UP000309454">
    <property type="component" value="Unassembled WGS sequence"/>
</dbReference>
<keyword evidence="7" id="KW-1185">Reference proteome</keyword>
<dbReference type="SUPFAM" id="SSF46894">
    <property type="entry name" value="C-terminal effector domain of the bipartite response regulators"/>
    <property type="match status" value="1"/>
</dbReference>
<keyword evidence="4" id="KW-0472">Membrane</keyword>
<keyword evidence="3" id="KW-0804">Transcription</keyword>
<reference evidence="6 7" key="1">
    <citation type="submission" date="2019-04" db="EMBL/GenBank/DDBJ databases">
        <title>Microbes associate with the intestines of laboratory mice.</title>
        <authorList>
            <person name="Navarre W."/>
            <person name="Wong E."/>
            <person name="Huang K.C."/>
            <person name="Tropini C."/>
            <person name="Ng K."/>
            <person name="Yu B."/>
        </authorList>
    </citation>
    <scope>NUCLEOTIDE SEQUENCE [LARGE SCALE GENOMIC DNA]</scope>
    <source>
        <strain evidence="6 7">NM48_B13</strain>
    </source>
</reference>
<feature type="transmembrane region" description="Helical" evidence="4">
    <location>
        <begin position="187"/>
        <end position="211"/>
    </location>
</feature>
<dbReference type="SUPFAM" id="SSF103473">
    <property type="entry name" value="MFS general substrate transporter"/>
    <property type="match status" value="1"/>
</dbReference>
<dbReference type="PRINTS" id="PR00038">
    <property type="entry name" value="HTHLUXR"/>
</dbReference>
<gene>
    <name evidence="6" type="ORF">E5982_03700</name>
</gene>
<keyword evidence="1" id="KW-0805">Transcription regulation</keyword>
<dbReference type="AlphaFoldDB" id="A0A4T9T8J0"/>
<evidence type="ECO:0000256" key="3">
    <source>
        <dbReference type="ARBA" id="ARBA00023163"/>
    </source>
</evidence>
<dbReference type="PROSITE" id="PS50043">
    <property type="entry name" value="HTH_LUXR_2"/>
    <property type="match status" value="1"/>
</dbReference>